<evidence type="ECO:0000313" key="7">
    <source>
        <dbReference type="EMBL" id="MER5078216.1"/>
    </source>
</evidence>
<dbReference type="EMBL" id="JAGSRH010000024">
    <property type="protein sequence ID" value="MER5078216.1"/>
    <property type="molecule type" value="Genomic_DNA"/>
</dbReference>
<reference evidence="7 8" key="1">
    <citation type="submission" date="2021-04" db="EMBL/GenBank/DDBJ databases">
        <title>Determining the burden of carbapenem-resistant Enterobacterales from a tertiary public heath setting in Bangladesh: a clinical, epidemiological, and molecular study.</title>
        <authorList>
            <person name="Farzana R."/>
            <person name="Walsh T.R."/>
        </authorList>
    </citation>
    <scope>NUCLEOTIDE SEQUENCE [LARGE SCALE GENOMIC DNA]</scope>
    <source>
        <strain evidence="8">dmpro_s316</strain>
        <strain evidence="7">Dmpro_s316</strain>
    </source>
</reference>
<dbReference type="InterPro" id="IPR030863">
    <property type="entry name" value="MenI"/>
</dbReference>
<dbReference type="InterPro" id="IPR006683">
    <property type="entry name" value="Thioestr_dom"/>
</dbReference>
<dbReference type="CDD" id="cd03443">
    <property type="entry name" value="PaaI_thioesterase"/>
    <property type="match status" value="1"/>
</dbReference>
<dbReference type="FunFam" id="3.10.129.10:FF:000002">
    <property type="entry name" value="1,4-dihydroxy-2-naphthoyl-CoA hydrolase"/>
    <property type="match status" value="1"/>
</dbReference>
<feature type="active site" description="Nucleophile or proton acceptor" evidence="3">
    <location>
        <position position="63"/>
    </location>
</feature>
<keyword evidence="3" id="KW-0474">Menaquinone biosynthesis</keyword>
<dbReference type="Proteomes" id="UP001495779">
    <property type="component" value="Unassembled WGS sequence"/>
</dbReference>
<feature type="binding site" evidence="3">
    <location>
        <position position="82"/>
    </location>
    <ligand>
        <name>substrate</name>
    </ligand>
</feature>
<reference evidence="5" key="2">
    <citation type="submission" date="2024-02" db="EMBL/GenBank/DDBJ databases">
        <authorList>
            <consortium name="Clinical and Environmental Microbiology Branch: Whole genome sequencing antimicrobial resistance pathogens in the healthcare setting"/>
        </authorList>
    </citation>
    <scope>NUCLEOTIDE SEQUENCE</scope>
    <source>
        <strain evidence="5">2020GO-00142</strain>
    </source>
</reference>
<evidence type="ECO:0000256" key="1">
    <source>
        <dbReference type="ARBA" id="ARBA00008324"/>
    </source>
</evidence>
<dbReference type="NCBIfam" id="TIGR00369">
    <property type="entry name" value="unchar_dom_1"/>
    <property type="match status" value="1"/>
</dbReference>
<name>A0AAI9HZA5_PROST</name>
<comment type="function">
    <text evidence="3">Catalyzes the hydrolysis of 1,4-dihydroxy-2-naphthoyl-CoA (DHNA-CoA) to 1,4-dihydroxy-2-naphthoate (DHNA).</text>
</comment>
<dbReference type="InterPro" id="IPR003736">
    <property type="entry name" value="PAAI_dom"/>
</dbReference>
<accession>A0AAI9HZA5</accession>
<evidence type="ECO:0000313" key="8">
    <source>
        <dbReference type="Proteomes" id="UP001495779"/>
    </source>
</evidence>
<keyword evidence="2 3" id="KW-0378">Hydrolase</keyword>
<dbReference type="SUPFAM" id="SSF54637">
    <property type="entry name" value="Thioesterase/thiol ester dehydrase-isomerase"/>
    <property type="match status" value="1"/>
</dbReference>
<evidence type="ECO:0000313" key="5">
    <source>
        <dbReference type="EMBL" id="EMP9432499.1"/>
    </source>
</evidence>
<dbReference type="PANTHER" id="PTHR43240">
    <property type="entry name" value="1,4-DIHYDROXY-2-NAPHTHOYL-COA THIOESTERASE 1"/>
    <property type="match status" value="1"/>
</dbReference>
<comment type="subunit">
    <text evidence="3">Homotetramer. Dimer of dimers.</text>
</comment>
<comment type="caution">
    <text evidence="3">Lacks conserved residue(s) required for the propagation of feature annotation.</text>
</comment>
<dbReference type="EC" id="3.1.2.28" evidence="3"/>
<evidence type="ECO:0000259" key="4">
    <source>
        <dbReference type="Pfam" id="PF03061"/>
    </source>
</evidence>
<sequence>MIWKRKFTLDHMSEMAKNCMLGHLGIEITGYGDDYIEGTMPVDQRTKQPFGLLHGGASVVLAESLGSIAGYLCSEGEQRVVGLEINANHIRSATQGTVKGICKPIHLGRRQQVWNIDIFNEKGQLCCTSRLTTAVLSD</sequence>
<dbReference type="GO" id="GO:0009234">
    <property type="term" value="P:menaquinone biosynthetic process"/>
    <property type="evidence" value="ECO:0007669"/>
    <property type="project" value="UniProtKB-UniRule"/>
</dbReference>
<evidence type="ECO:0000256" key="2">
    <source>
        <dbReference type="ARBA" id="ARBA00022801"/>
    </source>
</evidence>
<organism evidence="5">
    <name type="scientific">Providencia stuartii</name>
    <dbReference type="NCBI Taxonomy" id="588"/>
    <lineage>
        <taxon>Bacteria</taxon>
        <taxon>Pseudomonadati</taxon>
        <taxon>Pseudomonadota</taxon>
        <taxon>Gammaproteobacteria</taxon>
        <taxon>Enterobacterales</taxon>
        <taxon>Morganellaceae</taxon>
        <taxon>Providencia</taxon>
    </lineage>
</organism>
<comment type="catalytic activity">
    <reaction evidence="3">
        <text>1,4-dihydroxy-2-naphthoyl-CoA + H2O = 1,4-dihydroxy-2-naphthoate + CoA + H(+)</text>
        <dbReference type="Rhea" id="RHEA:26309"/>
        <dbReference type="ChEBI" id="CHEBI:11173"/>
        <dbReference type="ChEBI" id="CHEBI:15377"/>
        <dbReference type="ChEBI" id="CHEBI:15378"/>
        <dbReference type="ChEBI" id="CHEBI:57287"/>
        <dbReference type="ChEBI" id="CHEBI:58897"/>
        <dbReference type="EC" id="3.1.2.28"/>
    </reaction>
</comment>
<dbReference type="Pfam" id="PF03061">
    <property type="entry name" value="4HBT"/>
    <property type="match status" value="1"/>
</dbReference>
<dbReference type="GO" id="GO:0005829">
    <property type="term" value="C:cytosol"/>
    <property type="evidence" value="ECO:0007669"/>
    <property type="project" value="TreeGrafter"/>
</dbReference>
<comment type="pathway">
    <text evidence="3">Quinol/quinone metabolism; menaquinone biosynthesis.</text>
</comment>
<dbReference type="GO" id="GO:0061522">
    <property type="term" value="F:1,4-dihydroxy-2-naphthoyl-CoA thioesterase activity"/>
    <property type="evidence" value="ECO:0007669"/>
    <property type="project" value="UniProtKB-EC"/>
</dbReference>
<comment type="similarity">
    <text evidence="1 3">Belongs to the thioesterase PaaI family.</text>
</comment>
<dbReference type="EMBL" id="AAZDVE040000085">
    <property type="protein sequence ID" value="EMP9435113.1"/>
    <property type="molecule type" value="Genomic_DNA"/>
</dbReference>
<dbReference type="RefSeq" id="WP_154623916.1">
    <property type="nucleotide sequence ID" value="NZ_CP095443.1"/>
</dbReference>
<dbReference type="HAMAP" id="MF_01936">
    <property type="entry name" value="MenI"/>
    <property type="match status" value="1"/>
</dbReference>
<evidence type="ECO:0000313" key="6">
    <source>
        <dbReference type="EMBL" id="EMP9435113.1"/>
    </source>
</evidence>
<dbReference type="EMBL" id="AAZDVE040000008">
    <property type="protein sequence ID" value="EMP9432499.1"/>
    <property type="molecule type" value="Genomic_DNA"/>
</dbReference>
<dbReference type="InterPro" id="IPR029069">
    <property type="entry name" value="HotDog_dom_sf"/>
</dbReference>
<comment type="pathway">
    <text evidence="3">Quinol/quinone metabolism; 1,4-dihydroxy-2-naphthoate biosynthesis; 1,4-dihydroxy-2-naphthoate from chorismate: step 7/7.</text>
</comment>
<proteinExistence type="inferred from homology"/>
<evidence type="ECO:0000256" key="3">
    <source>
        <dbReference type="HAMAP-Rule" id="MF_01936"/>
    </source>
</evidence>
<dbReference type="AlphaFoldDB" id="A0AAI9HZA5"/>
<protein>
    <recommendedName>
        <fullName evidence="3">1,4-dihydroxy-2-naphthoyl-CoA hydrolase</fullName>
        <shortName evidence="3">DHNA-CoA hydrolase</shortName>
        <ecNumber evidence="3">3.1.2.28</ecNumber>
    </recommendedName>
    <alternativeName>
        <fullName evidence="3">DHNA-CoA thioesterase</fullName>
    </alternativeName>
</protein>
<dbReference type="Gene3D" id="3.10.129.10">
    <property type="entry name" value="Hotdog Thioesterase"/>
    <property type="match status" value="1"/>
</dbReference>
<comment type="caution">
    <text evidence="5">The sequence shown here is derived from an EMBL/GenBank/DDBJ whole genome shotgun (WGS) entry which is preliminary data.</text>
</comment>
<dbReference type="PANTHER" id="PTHR43240:SF5">
    <property type="entry name" value="1,4-DIHYDROXY-2-NAPHTHOYL-COA THIOESTERASE 1"/>
    <property type="match status" value="1"/>
</dbReference>
<feature type="binding site" evidence="3">
    <location>
        <begin position="89"/>
        <end position="92"/>
    </location>
    <ligand>
        <name>substrate</name>
    </ligand>
</feature>
<feature type="domain" description="Thioesterase" evidence="4">
    <location>
        <begin position="50"/>
        <end position="127"/>
    </location>
</feature>
<gene>
    <name evidence="3" type="primary">menI</name>
    <name evidence="5" type="ORF">JRA39_001532</name>
    <name evidence="6" type="ORF">JRA39_004264</name>
    <name evidence="7" type="ORF">KDV35_15310</name>
</gene>